<proteinExistence type="predicted"/>
<feature type="domain" description="TPX2 central" evidence="1">
    <location>
        <begin position="193"/>
        <end position="259"/>
    </location>
</feature>
<dbReference type="EMBL" id="CM018050">
    <property type="protein sequence ID" value="KAA8517930.1"/>
    <property type="molecule type" value="Genomic_DNA"/>
</dbReference>
<sequence length="266" mass="29487">MYSSCAIVDETNPYCLRVIGIVTEVLLYNPRQSGCCFFNFTTKLSGDRHHTPTSVGNLHLKSFHRHRKQPSSTQTASPSSSSCRSHLPSSQTVFIVTVVPSYRRSSLAASPGHSRIRSVVVPLYSSCAIVDGTNPYCLRVVGIVTEFLLYNPRQSGCCFFNFCAKLSAAFPYFALDCSADDAASIMQRKPKLTLTRPKEPEFETVQRVRSVGVKSSAELEEEMMAKIPKFKAHPLNKKILEASTLPALPKSTPPLPEFQVNCFLDE</sequence>
<protein>
    <recommendedName>
        <fullName evidence="1">TPX2 central domain-containing protein</fullName>
    </recommendedName>
</protein>
<organism evidence="2 3">
    <name type="scientific">Nyssa sinensis</name>
    <dbReference type="NCBI Taxonomy" id="561372"/>
    <lineage>
        <taxon>Eukaryota</taxon>
        <taxon>Viridiplantae</taxon>
        <taxon>Streptophyta</taxon>
        <taxon>Embryophyta</taxon>
        <taxon>Tracheophyta</taxon>
        <taxon>Spermatophyta</taxon>
        <taxon>Magnoliopsida</taxon>
        <taxon>eudicotyledons</taxon>
        <taxon>Gunneridae</taxon>
        <taxon>Pentapetalae</taxon>
        <taxon>asterids</taxon>
        <taxon>Cornales</taxon>
        <taxon>Nyssaceae</taxon>
        <taxon>Nyssa</taxon>
    </lineage>
</organism>
<keyword evidence="3" id="KW-1185">Reference proteome</keyword>
<dbReference type="InterPro" id="IPR027330">
    <property type="entry name" value="TPX2_central_dom"/>
</dbReference>
<dbReference type="GO" id="GO:0008017">
    <property type="term" value="F:microtubule binding"/>
    <property type="evidence" value="ECO:0007669"/>
    <property type="project" value="TreeGrafter"/>
</dbReference>
<evidence type="ECO:0000313" key="3">
    <source>
        <dbReference type="Proteomes" id="UP000325577"/>
    </source>
</evidence>
<dbReference type="Pfam" id="PF12214">
    <property type="entry name" value="TPX2_importin"/>
    <property type="match status" value="1"/>
</dbReference>
<dbReference type="PANTHER" id="PTHR14326:SF44">
    <property type="entry name" value="TARGETING PROTEIN FOR XKLP2"/>
    <property type="match status" value="1"/>
</dbReference>
<dbReference type="OrthoDB" id="1747694at2759"/>
<dbReference type="AlphaFoldDB" id="A0A5J4ZH91"/>
<dbReference type="GO" id="GO:0030295">
    <property type="term" value="F:protein kinase activator activity"/>
    <property type="evidence" value="ECO:0007669"/>
    <property type="project" value="TreeGrafter"/>
</dbReference>
<dbReference type="GO" id="GO:0005880">
    <property type="term" value="C:nuclear microtubule"/>
    <property type="evidence" value="ECO:0007669"/>
    <property type="project" value="TreeGrafter"/>
</dbReference>
<evidence type="ECO:0000259" key="1">
    <source>
        <dbReference type="Pfam" id="PF12214"/>
    </source>
</evidence>
<dbReference type="GO" id="GO:0060236">
    <property type="term" value="P:regulation of mitotic spindle organization"/>
    <property type="evidence" value="ECO:0007669"/>
    <property type="project" value="InterPro"/>
</dbReference>
<gene>
    <name evidence="2" type="ORF">F0562_015404</name>
</gene>
<dbReference type="InterPro" id="IPR009675">
    <property type="entry name" value="TPX2_fam"/>
</dbReference>
<dbReference type="GO" id="GO:0090307">
    <property type="term" value="P:mitotic spindle assembly"/>
    <property type="evidence" value="ECO:0007669"/>
    <property type="project" value="TreeGrafter"/>
</dbReference>
<reference evidence="2 3" key="1">
    <citation type="submission" date="2019-09" db="EMBL/GenBank/DDBJ databases">
        <title>A chromosome-level genome assembly of the Chinese tupelo Nyssa sinensis.</title>
        <authorList>
            <person name="Yang X."/>
            <person name="Kang M."/>
            <person name="Yang Y."/>
            <person name="Xiong H."/>
            <person name="Wang M."/>
            <person name="Zhang Z."/>
            <person name="Wang Z."/>
            <person name="Wu H."/>
            <person name="Ma T."/>
            <person name="Liu J."/>
            <person name="Xi Z."/>
        </authorList>
    </citation>
    <scope>NUCLEOTIDE SEQUENCE [LARGE SCALE GENOMIC DNA]</scope>
    <source>
        <strain evidence="2">J267</strain>
        <tissue evidence="2">Leaf</tissue>
    </source>
</reference>
<name>A0A5J4ZH91_9ASTE</name>
<dbReference type="PANTHER" id="PTHR14326">
    <property type="entry name" value="TARGETING PROTEIN FOR XKLP2"/>
    <property type="match status" value="1"/>
</dbReference>
<accession>A0A5J4ZH91</accession>
<dbReference type="GO" id="GO:0005819">
    <property type="term" value="C:spindle"/>
    <property type="evidence" value="ECO:0007669"/>
    <property type="project" value="InterPro"/>
</dbReference>
<dbReference type="Proteomes" id="UP000325577">
    <property type="component" value="Linkage Group LG7"/>
</dbReference>
<evidence type="ECO:0000313" key="2">
    <source>
        <dbReference type="EMBL" id="KAA8517930.1"/>
    </source>
</evidence>